<name>A0A2S3ZTH9_ARTGL</name>
<dbReference type="Proteomes" id="UP000237061">
    <property type="component" value="Unassembled WGS sequence"/>
</dbReference>
<dbReference type="InterPro" id="IPR018392">
    <property type="entry name" value="LysM"/>
</dbReference>
<evidence type="ECO:0000313" key="4">
    <source>
        <dbReference type="EMBL" id="POH72520.1"/>
    </source>
</evidence>
<dbReference type="CDD" id="cd00118">
    <property type="entry name" value="LysM"/>
    <property type="match status" value="2"/>
</dbReference>
<feature type="domain" description="LysM" evidence="3">
    <location>
        <begin position="162"/>
        <end position="210"/>
    </location>
</feature>
<dbReference type="InterPro" id="IPR005158">
    <property type="entry name" value="BTAD"/>
</dbReference>
<comment type="caution">
    <text evidence="4">The sequence shown here is derived from an EMBL/GenBank/DDBJ whole genome shotgun (WGS) entry which is preliminary data.</text>
</comment>
<evidence type="ECO:0000313" key="5">
    <source>
        <dbReference type="Proteomes" id="UP000237061"/>
    </source>
</evidence>
<dbReference type="PROSITE" id="PS51782">
    <property type="entry name" value="LYSM"/>
    <property type="match status" value="2"/>
</dbReference>
<dbReference type="SMART" id="SM00257">
    <property type="entry name" value="LysM"/>
    <property type="match status" value="2"/>
</dbReference>
<keyword evidence="2" id="KW-1133">Transmembrane helix</keyword>
<dbReference type="RefSeq" id="WP_103466743.1">
    <property type="nucleotide sequence ID" value="NZ_PPXC01000013.1"/>
</dbReference>
<dbReference type="InterPro" id="IPR036779">
    <property type="entry name" value="LysM_dom_sf"/>
</dbReference>
<proteinExistence type="predicted"/>
<dbReference type="PANTHER" id="PTHR34700">
    <property type="entry name" value="POTASSIUM BINDING PROTEIN KBP"/>
    <property type="match status" value="1"/>
</dbReference>
<dbReference type="InterPro" id="IPR011990">
    <property type="entry name" value="TPR-like_helical_dom_sf"/>
</dbReference>
<dbReference type="AlphaFoldDB" id="A0A2S3ZTH9"/>
<evidence type="ECO:0000259" key="3">
    <source>
        <dbReference type="PROSITE" id="PS51782"/>
    </source>
</evidence>
<keyword evidence="2" id="KW-0472">Membrane</keyword>
<dbReference type="PANTHER" id="PTHR34700:SF4">
    <property type="entry name" value="PHAGE-LIKE ELEMENT PBSX PROTEIN XKDP"/>
    <property type="match status" value="1"/>
</dbReference>
<organism evidence="4 5">
    <name type="scientific">Arthrobacter glacialis</name>
    <dbReference type="NCBI Taxonomy" id="1664"/>
    <lineage>
        <taxon>Bacteria</taxon>
        <taxon>Bacillati</taxon>
        <taxon>Actinomycetota</taxon>
        <taxon>Actinomycetes</taxon>
        <taxon>Micrococcales</taxon>
        <taxon>Micrococcaceae</taxon>
        <taxon>Arthrobacter</taxon>
    </lineage>
</organism>
<dbReference type="Pfam" id="PF01476">
    <property type="entry name" value="LysM"/>
    <property type="match status" value="2"/>
</dbReference>
<dbReference type="SMART" id="SM01043">
    <property type="entry name" value="BTAD"/>
    <property type="match status" value="1"/>
</dbReference>
<reference evidence="4 5" key="1">
    <citation type="submission" date="2018-01" db="EMBL/GenBank/DDBJ databases">
        <title>Arthrobacter sp. nov., from glaciers in China.</title>
        <authorList>
            <person name="Liu Q."/>
            <person name="Xin Y.-H."/>
        </authorList>
    </citation>
    <scope>NUCLEOTIDE SEQUENCE [LARGE SCALE GENOMIC DNA]</scope>
    <source>
        <strain evidence="4 5">HLT2-12-2</strain>
    </source>
</reference>
<feature type="compositionally biased region" description="Low complexity" evidence="1">
    <location>
        <begin position="303"/>
        <end position="318"/>
    </location>
</feature>
<keyword evidence="2" id="KW-0812">Transmembrane</keyword>
<dbReference type="Gene3D" id="3.10.350.10">
    <property type="entry name" value="LysM domain"/>
    <property type="match status" value="2"/>
</dbReference>
<evidence type="ECO:0000256" key="2">
    <source>
        <dbReference type="SAM" id="Phobius"/>
    </source>
</evidence>
<feature type="transmembrane region" description="Helical" evidence="2">
    <location>
        <begin position="96"/>
        <end position="117"/>
    </location>
</feature>
<keyword evidence="5" id="KW-1185">Reference proteome</keyword>
<dbReference type="EMBL" id="PPXC01000013">
    <property type="protein sequence ID" value="POH72520.1"/>
    <property type="molecule type" value="Genomic_DNA"/>
</dbReference>
<dbReference type="InterPro" id="IPR052196">
    <property type="entry name" value="Bact_Kbp"/>
</dbReference>
<accession>A0A2S3ZTH9</accession>
<sequence>MRMVKSLSAALLLIILVAGIPAALIMLAGNPLPPLEVLQGMMSQPDYGGKLLFGTFFPLVAWVAWATFAFSIIIEIPAALRGIKAPQIRGLGPQQAFAAALIGAILFTATAGSLAGAPSAQATESIAPTQTVSAPQTISEATATPSTTQAVQKADTPASKLPTYTVQTGDSLWKIAEQHLGDGTRYKEIAQLNYDKIQPDGSTLTQEHWIDPGWTLTLPADAATTELPATATRTVAPGETLTGIAQEALGDATQADAIFDASTSTVQEDGQHLTDPNLIQPGWKLTIPTETTAAAMTEAPAVTLPTTPETPKPVVETPAPAPEAPAPAKETQPDALAGMGIAPTPAVTKDAPVNTQTNQAPAPAATTQEAASAEVLDTRTIGGLGAIACAGILSVLGLLRLRQRRRRQPGKRLNMPSGDSATVELQMRAVEDPLLVADLDAGLKFLAEWAQDTNTALPQMFSARVAQDEIAIYLAAPAELPAPFIRAERDGTVWTLDASAIPELNRIPSAPYPALVTLGQDANSAHIMVDLEFIGSLNIDGTAEHQAQALNAMAIEMASSPWGEDLQITLVGIAEGLPAALRTGRVRHLDDMDTLLTRLRGKVKATEAAFAALGVSSVEEARAMGTDAQGWIPEIVILGTTPDEPARTELADLVSRIPRLGIAAVTAGQLAGDWTLSLHDHSTATLAPIGLQLTPQMISDPEYAQILTLLATTEGLDAPGPDWARNIDPDEISLEDLTTQDEAEAAAETPVRHLEAVPETVVFDAESTEIPSAVADEPTISVDASEAAATVRETADPEVALTQAGAAAPVQADEEPLQGATAAVVREVLGEETQEDLDPIICILGPVVVRNIRGEVPTTAKQAVSTATVARCTALAAFLALNPGASSESFHRAFWPNQDPAGKTASSNRNKLSNQTRNWLGQDKEGDPYMPHAALEGYRLDDSVLTDWGVWLDLIGEDLAQTPTPRLVAALRLVRGQPFTGVKESNYAWAEVMRQEIIAAICDAAHELANRSIRTKQAANGRLAAAKGIMVDPTNEAMWRDAMLAEHVAGDRSGIEKMVTKLQTFLNDFEDGYEPEVKTQELIDSLLGRAVA</sequence>
<feature type="domain" description="LysM" evidence="3">
    <location>
        <begin position="231"/>
        <end position="287"/>
    </location>
</feature>
<feature type="transmembrane region" description="Helical" evidence="2">
    <location>
        <begin position="51"/>
        <end position="76"/>
    </location>
</feature>
<gene>
    <name evidence="4" type="ORF">CVS27_15480</name>
</gene>
<dbReference type="Gene3D" id="1.25.40.10">
    <property type="entry name" value="Tetratricopeptide repeat domain"/>
    <property type="match status" value="1"/>
</dbReference>
<feature type="region of interest" description="Disordered" evidence="1">
    <location>
        <begin position="893"/>
        <end position="925"/>
    </location>
</feature>
<protein>
    <recommendedName>
        <fullName evidence="3">LysM domain-containing protein</fullName>
    </recommendedName>
</protein>
<feature type="compositionally biased region" description="Polar residues" evidence="1">
    <location>
        <begin position="904"/>
        <end position="919"/>
    </location>
</feature>
<evidence type="ECO:0000256" key="1">
    <source>
        <dbReference type="SAM" id="MobiDB-lite"/>
    </source>
</evidence>
<feature type="region of interest" description="Disordered" evidence="1">
    <location>
        <begin position="303"/>
        <end position="331"/>
    </location>
</feature>